<dbReference type="InterPro" id="IPR012879">
    <property type="entry name" value="CCDC47"/>
</dbReference>
<dbReference type="PANTHER" id="PTHR12883:SF0">
    <property type="entry name" value="PAT COMPLEX SUBUNIT CCDC47"/>
    <property type="match status" value="1"/>
</dbReference>
<evidence type="ECO:0000313" key="7">
    <source>
        <dbReference type="Proteomes" id="UP000688137"/>
    </source>
</evidence>
<dbReference type="OMA" id="ICHTLTI"/>
<dbReference type="GO" id="GO:0016020">
    <property type="term" value="C:membrane"/>
    <property type="evidence" value="ECO:0007669"/>
    <property type="project" value="UniProtKB-SubCell"/>
</dbReference>
<dbReference type="EMBL" id="CAJJDM010000076">
    <property type="protein sequence ID" value="CAD8085076.1"/>
    <property type="molecule type" value="Genomic_DNA"/>
</dbReference>
<dbReference type="PANTHER" id="PTHR12883">
    <property type="entry name" value="ADIPOCYTE-SPECIFIC PROTEIN 4-RELATED"/>
    <property type="match status" value="1"/>
</dbReference>
<proteinExistence type="predicted"/>
<gene>
    <name evidence="6" type="ORF">PPRIM_AZ9-3.1.T0730133</name>
</gene>
<evidence type="ECO:0000256" key="1">
    <source>
        <dbReference type="ARBA" id="ARBA00004167"/>
    </source>
</evidence>
<evidence type="ECO:0008006" key="8">
    <source>
        <dbReference type="Google" id="ProtNLM"/>
    </source>
</evidence>
<dbReference type="GO" id="GO:0005509">
    <property type="term" value="F:calcium ion binding"/>
    <property type="evidence" value="ECO:0007669"/>
    <property type="project" value="InterPro"/>
</dbReference>
<organism evidence="6 7">
    <name type="scientific">Paramecium primaurelia</name>
    <dbReference type="NCBI Taxonomy" id="5886"/>
    <lineage>
        <taxon>Eukaryota</taxon>
        <taxon>Sar</taxon>
        <taxon>Alveolata</taxon>
        <taxon>Ciliophora</taxon>
        <taxon>Intramacronucleata</taxon>
        <taxon>Oligohymenophorea</taxon>
        <taxon>Peniculida</taxon>
        <taxon>Parameciidae</taxon>
        <taxon>Paramecium</taxon>
    </lineage>
</organism>
<comment type="subcellular location">
    <subcellularLocation>
        <location evidence="1">Membrane</location>
        <topology evidence="1">Single-pass membrane protein</topology>
    </subcellularLocation>
</comment>
<keyword evidence="4 5" id="KW-0472">Membrane</keyword>
<dbReference type="GO" id="GO:0032469">
    <property type="term" value="P:endoplasmic reticulum calcium ion homeostasis"/>
    <property type="evidence" value="ECO:0007669"/>
    <property type="project" value="InterPro"/>
</dbReference>
<evidence type="ECO:0000256" key="4">
    <source>
        <dbReference type="ARBA" id="ARBA00023136"/>
    </source>
</evidence>
<dbReference type="Proteomes" id="UP000688137">
    <property type="component" value="Unassembled WGS sequence"/>
</dbReference>
<keyword evidence="7" id="KW-1185">Reference proteome</keyword>
<protein>
    <recommendedName>
        <fullName evidence="8">Transmembrane protein</fullName>
    </recommendedName>
</protein>
<comment type="caution">
    <text evidence="6">The sequence shown here is derived from an EMBL/GenBank/DDBJ whole genome shotgun (WGS) entry which is preliminary data.</text>
</comment>
<feature type="transmembrane region" description="Helical" evidence="5">
    <location>
        <begin position="22"/>
        <end position="41"/>
    </location>
</feature>
<dbReference type="Pfam" id="PF07946">
    <property type="entry name" value="CCDC47"/>
    <property type="match status" value="1"/>
</dbReference>
<evidence type="ECO:0000256" key="2">
    <source>
        <dbReference type="ARBA" id="ARBA00022692"/>
    </source>
</evidence>
<keyword evidence="2 5" id="KW-0812">Transmembrane</keyword>
<sequence length="277" mass="32929">MTPEQVLFKLITYLNPLFWYKFYFYETIFIVTIIIFAFQYIRGSKFNKRLAKIHMNQISLELKKYFKNVGDKEQDILYEQDNPHTYKLYASNHPSMKFCLVGLYLHRRENLFNYYGYQFVFPSKERLVIEIGVQPQFRQYICFGIVKQNQIKRIKQEGYEDLKNICHTLTIPELDNSLQILTEYDEIAQQICTPEIIQLLNANQKSIHIIYISDVDRDPACKICVKVMTNLSTNPEYLNLVQLVVQLSLQIAQIKMDLKKITKAGQTRRKFNSKFKD</sequence>
<reference evidence="6" key="1">
    <citation type="submission" date="2021-01" db="EMBL/GenBank/DDBJ databases">
        <authorList>
            <consortium name="Genoscope - CEA"/>
            <person name="William W."/>
        </authorList>
    </citation>
    <scope>NUCLEOTIDE SEQUENCE</scope>
</reference>
<evidence type="ECO:0000256" key="3">
    <source>
        <dbReference type="ARBA" id="ARBA00022989"/>
    </source>
</evidence>
<dbReference type="AlphaFoldDB" id="A0A8S1N5R7"/>
<evidence type="ECO:0000256" key="5">
    <source>
        <dbReference type="SAM" id="Phobius"/>
    </source>
</evidence>
<accession>A0A8S1N5R7</accession>
<name>A0A8S1N5R7_PARPR</name>
<evidence type="ECO:0000313" key="6">
    <source>
        <dbReference type="EMBL" id="CAD8085076.1"/>
    </source>
</evidence>
<keyword evidence="3 5" id="KW-1133">Transmembrane helix</keyword>
<dbReference type="GO" id="GO:0005783">
    <property type="term" value="C:endoplasmic reticulum"/>
    <property type="evidence" value="ECO:0007669"/>
    <property type="project" value="InterPro"/>
</dbReference>